<reference evidence="3" key="1">
    <citation type="submission" date="2025-08" db="UniProtKB">
        <authorList>
            <consortium name="RefSeq"/>
        </authorList>
    </citation>
    <scope>IDENTIFICATION</scope>
    <source>
        <strain evidence="3">11010-0011.00</strain>
        <tissue evidence="3">Whole body</tissue>
    </source>
</reference>
<dbReference type="RefSeq" id="XP_030381461.1">
    <property type="nucleotide sequence ID" value="XM_030525601.1"/>
</dbReference>
<sequence>MMRLAKLSYGLTFKNGAQKCAEQPPSGKCQPALMGKVVFGSGTSRSSIGSIGNGLAQNNSNGHGSAVEPLTGGVAQHISTTQEKRLDGSNKSSKSSRCSRSSNSKLRKSKPKTKCFGGTVFRCCLPCRGGGSAAPATSPSQSPVQTTDDLKQLSENKQQQQQGGDLEQQSPQETLGDLESGLVTGEKKHSLADTIGTSVTTPISLKTLINDVDEDLEQPLSAADIAAASLSSGIVARRAEPETLSDASVSPTAVVLQVTTGSAPQNALSLLTTSVSNTTASGGAGVAGTLLSNKPVSPTPSPSPSPTSSEEEESEQHLANNKQQTGTETAGSEQQEQPQTTITVGSVGNYCGSCESVHHSSGTSSSATGITGATERSGQAQIDYTSASTPSPRIKLKFRKPHKSCWSRIVLAPIGSTTAGSSSATVIGSNSNETLASTGSTGNTNTNNSSSASVAAHHRLASSSASALASHPSNSQLLPTKMQAEQGSICDLQKYHSRYLKNRRHTLANVRKQEEDAESGE</sequence>
<organism evidence="2 3">
    <name type="scientific">Drosophila lebanonensis</name>
    <name type="common">Fruit fly</name>
    <name type="synonym">Scaptodrosophila lebanonensis</name>
    <dbReference type="NCBI Taxonomy" id="7225"/>
    <lineage>
        <taxon>Eukaryota</taxon>
        <taxon>Metazoa</taxon>
        <taxon>Ecdysozoa</taxon>
        <taxon>Arthropoda</taxon>
        <taxon>Hexapoda</taxon>
        <taxon>Insecta</taxon>
        <taxon>Pterygota</taxon>
        <taxon>Neoptera</taxon>
        <taxon>Endopterygota</taxon>
        <taxon>Diptera</taxon>
        <taxon>Brachycera</taxon>
        <taxon>Muscomorpha</taxon>
        <taxon>Ephydroidea</taxon>
        <taxon>Drosophilidae</taxon>
        <taxon>Scaptodrosophila</taxon>
    </lineage>
</organism>
<feature type="region of interest" description="Disordered" evidence="1">
    <location>
        <begin position="284"/>
        <end position="340"/>
    </location>
</feature>
<feature type="region of interest" description="Disordered" evidence="1">
    <location>
        <begin position="434"/>
        <end position="458"/>
    </location>
</feature>
<dbReference type="GeneID" id="115629201"/>
<feature type="compositionally biased region" description="Low complexity" evidence="1">
    <location>
        <begin position="155"/>
        <end position="172"/>
    </location>
</feature>
<evidence type="ECO:0000313" key="3">
    <source>
        <dbReference type="RefSeq" id="XP_030381461.1"/>
    </source>
</evidence>
<keyword evidence="2" id="KW-1185">Reference proteome</keyword>
<feature type="region of interest" description="Disordered" evidence="1">
    <location>
        <begin position="356"/>
        <end position="389"/>
    </location>
</feature>
<protein>
    <submittedName>
        <fullName evidence="3">cAMP-specific 3',5'-cyclic phosphodiesterase-like</fullName>
    </submittedName>
</protein>
<dbReference type="AlphaFoldDB" id="A0A6J2TY51"/>
<feature type="compositionally biased region" description="Low complexity" evidence="1">
    <location>
        <begin position="89"/>
        <end position="104"/>
    </location>
</feature>
<feature type="compositionally biased region" description="Low complexity" evidence="1">
    <location>
        <begin position="360"/>
        <end position="374"/>
    </location>
</feature>
<dbReference type="OrthoDB" id="7413157at2759"/>
<feature type="region of interest" description="Disordered" evidence="1">
    <location>
        <begin position="50"/>
        <end position="111"/>
    </location>
</feature>
<feature type="compositionally biased region" description="Polar residues" evidence="1">
    <location>
        <begin position="376"/>
        <end position="389"/>
    </location>
</feature>
<name>A0A6J2TY51_DROLE</name>
<proteinExistence type="predicted"/>
<feature type="compositionally biased region" description="Polar residues" evidence="1">
    <location>
        <begin position="317"/>
        <end position="340"/>
    </location>
</feature>
<gene>
    <name evidence="3" type="primary">LOC115629201</name>
</gene>
<dbReference type="Proteomes" id="UP000504634">
    <property type="component" value="Unplaced"/>
</dbReference>
<feature type="compositionally biased region" description="Low complexity" evidence="1">
    <location>
        <begin position="133"/>
        <end position="147"/>
    </location>
</feature>
<accession>A0A6J2TY51</accession>
<evidence type="ECO:0000256" key="1">
    <source>
        <dbReference type="SAM" id="MobiDB-lite"/>
    </source>
</evidence>
<feature type="region of interest" description="Disordered" evidence="1">
    <location>
        <begin position="132"/>
        <end position="172"/>
    </location>
</feature>
<evidence type="ECO:0000313" key="2">
    <source>
        <dbReference type="Proteomes" id="UP000504634"/>
    </source>
</evidence>